<evidence type="ECO:0000256" key="2">
    <source>
        <dbReference type="SAM" id="SignalP"/>
    </source>
</evidence>
<protein>
    <submittedName>
        <fullName evidence="3">Uncharacterized protein</fullName>
    </submittedName>
</protein>
<keyword evidence="2" id="KW-0732">Signal</keyword>
<feature type="signal peptide" evidence="2">
    <location>
        <begin position="1"/>
        <end position="21"/>
    </location>
</feature>
<gene>
    <name evidence="3" type="ORF">TvY486_0009610</name>
</gene>
<dbReference type="Proteomes" id="UP000009027">
    <property type="component" value="Unassembled WGS sequence"/>
</dbReference>
<feature type="region of interest" description="Disordered" evidence="1">
    <location>
        <begin position="335"/>
        <end position="384"/>
    </location>
</feature>
<name>F9WL97_TRYVY</name>
<proteinExistence type="predicted"/>
<dbReference type="PROSITE" id="PS51257">
    <property type="entry name" value="PROKAR_LIPOPROTEIN"/>
    <property type="match status" value="1"/>
</dbReference>
<keyword evidence="4" id="KW-1185">Reference proteome</keyword>
<dbReference type="EMBL" id="CAEX01000783">
    <property type="protein sequence ID" value="CCD18285.1"/>
    <property type="molecule type" value="Genomic_DNA"/>
</dbReference>
<accession>F9WL97</accession>
<dbReference type="VEuPathDB" id="TriTrypDB:TvY486_0009610"/>
<organism evidence="3 4">
    <name type="scientific">Trypanosoma vivax (strain Y486)</name>
    <dbReference type="NCBI Taxonomy" id="1055687"/>
    <lineage>
        <taxon>Eukaryota</taxon>
        <taxon>Discoba</taxon>
        <taxon>Euglenozoa</taxon>
        <taxon>Kinetoplastea</taxon>
        <taxon>Metakinetoplastina</taxon>
        <taxon>Trypanosomatida</taxon>
        <taxon>Trypanosomatidae</taxon>
        <taxon>Trypanosoma</taxon>
        <taxon>Duttonella</taxon>
    </lineage>
</organism>
<reference evidence="3 4" key="1">
    <citation type="journal article" date="2012" name="Proc. Natl. Acad. Sci. U.S.A.">
        <title>Antigenic diversity is generated by distinct evolutionary mechanisms in African trypanosome species.</title>
        <authorList>
            <person name="Jackson A.P."/>
            <person name="Berry A."/>
            <person name="Aslett M."/>
            <person name="Allison H.C."/>
            <person name="Burton P."/>
            <person name="Vavrova-Anderson J."/>
            <person name="Brown R."/>
            <person name="Browne H."/>
            <person name="Corton N."/>
            <person name="Hauser H."/>
            <person name="Gamble J."/>
            <person name="Gilderthorp R."/>
            <person name="Marcello L."/>
            <person name="McQuillan J."/>
            <person name="Otto T.D."/>
            <person name="Quail M.A."/>
            <person name="Sanders M.J."/>
            <person name="van Tonder A."/>
            <person name="Ginger M.L."/>
            <person name="Field M.C."/>
            <person name="Barry J.D."/>
            <person name="Hertz-Fowler C."/>
            <person name="Berriman M."/>
        </authorList>
    </citation>
    <scope>NUCLEOTIDE SEQUENCE</scope>
    <source>
        <strain evidence="3 4">Y486</strain>
    </source>
</reference>
<evidence type="ECO:0000256" key="1">
    <source>
        <dbReference type="SAM" id="MobiDB-lite"/>
    </source>
</evidence>
<dbReference type="AlphaFoldDB" id="F9WL97"/>
<feature type="chain" id="PRO_5003395162" evidence="2">
    <location>
        <begin position="22"/>
        <end position="417"/>
    </location>
</feature>
<sequence>MGKLCCIAACLFALAAAACEAAAPKGLQTADGKGLCKYAGALRFAGRYASNLAQEAERHAATAGTVKALVSFATSLAAPLDGRNESVVAAVKALQGKGAGNAERELRSGAEAAAKAARALTVGSGSLRSFVSALAALGTSVQTGQSYSCIDGQNVISYGTIDNDNNANTKEASACADIATNKWRDTDPLAADEVELALQELNTAPQLRPDANSIGAAVTASAGAAECRLLAIAASGQAGNGGLLLKDTGSAGDKQNTVHLGTFVKITALSGGSASFDKQQALAESMNIESALQAITNTKAALEKHKAFACSENTCPTLEEAKQTLTRTVAAIQHAAERDKNAQDEERTPRERTETQIKARTAGANAQKGTQAQAHTENAQTGYTASDASQGVPFAATLAVAAGAATTHFVPQQAARH</sequence>
<feature type="compositionally biased region" description="Polar residues" evidence="1">
    <location>
        <begin position="367"/>
        <end position="384"/>
    </location>
</feature>
<evidence type="ECO:0000313" key="3">
    <source>
        <dbReference type="EMBL" id="CCD18285.1"/>
    </source>
</evidence>
<feature type="compositionally biased region" description="Basic and acidic residues" evidence="1">
    <location>
        <begin position="335"/>
        <end position="357"/>
    </location>
</feature>
<evidence type="ECO:0000313" key="4">
    <source>
        <dbReference type="Proteomes" id="UP000009027"/>
    </source>
</evidence>